<comment type="caution">
    <text evidence="1">The sequence shown here is derived from an EMBL/GenBank/DDBJ whole genome shotgun (WGS) entry which is preliminary data.</text>
</comment>
<dbReference type="PANTHER" id="PTHR40518:SF1">
    <property type="entry name" value="ACETOACETATE DECARBOXYLASE"/>
    <property type="match status" value="1"/>
</dbReference>
<dbReference type="EMBL" id="JAVRQU010000019">
    <property type="protein sequence ID" value="KAK5692616.1"/>
    <property type="molecule type" value="Genomic_DNA"/>
</dbReference>
<dbReference type="Gene3D" id="2.40.400.10">
    <property type="entry name" value="Acetoacetate decarboxylase-like"/>
    <property type="match status" value="1"/>
</dbReference>
<evidence type="ECO:0000313" key="1">
    <source>
        <dbReference type="EMBL" id="KAK5692616.1"/>
    </source>
</evidence>
<sequence length="266" mass="30231">MDVRKRQDRGITIPEAPAPWRCHCETYWLVLQLQNPLPADIYDPLEASHSAVSTEGFRGGFGMVMIVRYSDTSVGSYDELLVIPGTFDINGGSQKGKARRRISRIYVNQKETTYNGRKNWNIPKHLARFEFSAPPVAKGASPPDNLTVSVYPHDAGISDKPFFRASLTPARYLPTFPLDTAWLPLNMTFVQPPIPSGDDPVLCGTDAWRSYKVAGRTRRARVMWTRVEQDEEVAEKGYWPRVPLWKLGLWLEDATLDIPEPEKWQE</sequence>
<dbReference type="Proteomes" id="UP001310594">
    <property type="component" value="Unassembled WGS sequence"/>
</dbReference>
<dbReference type="PANTHER" id="PTHR40518">
    <property type="entry name" value="ACETOACETATE DECARBOXYLASE"/>
    <property type="match status" value="1"/>
</dbReference>
<name>A0AAN8A0G0_9PEZI</name>
<protein>
    <submittedName>
        <fullName evidence="1">Uncharacterized protein</fullName>
    </submittedName>
</protein>
<dbReference type="SUPFAM" id="SSF160104">
    <property type="entry name" value="Acetoacetate decarboxylase-like"/>
    <property type="match status" value="1"/>
</dbReference>
<dbReference type="InterPro" id="IPR023375">
    <property type="entry name" value="ADC_dom_sf"/>
</dbReference>
<accession>A0AAN8A0G0</accession>
<gene>
    <name evidence="1" type="ORF">LTR97_010928</name>
</gene>
<evidence type="ECO:0000313" key="2">
    <source>
        <dbReference type="Proteomes" id="UP001310594"/>
    </source>
</evidence>
<dbReference type="AlphaFoldDB" id="A0AAN8A0G0"/>
<organism evidence="1 2">
    <name type="scientific">Elasticomyces elasticus</name>
    <dbReference type="NCBI Taxonomy" id="574655"/>
    <lineage>
        <taxon>Eukaryota</taxon>
        <taxon>Fungi</taxon>
        <taxon>Dikarya</taxon>
        <taxon>Ascomycota</taxon>
        <taxon>Pezizomycotina</taxon>
        <taxon>Dothideomycetes</taxon>
        <taxon>Dothideomycetidae</taxon>
        <taxon>Mycosphaerellales</taxon>
        <taxon>Teratosphaeriaceae</taxon>
        <taxon>Elasticomyces</taxon>
    </lineage>
</organism>
<reference evidence="1" key="1">
    <citation type="submission" date="2023-08" db="EMBL/GenBank/DDBJ databases">
        <title>Black Yeasts Isolated from many extreme environments.</title>
        <authorList>
            <person name="Coleine C."/>
            <person name="Stajich J.E."/>
            <person name="Selbmann L."/>
        </authorList>
    </citation>
    <scope>NUCLEOTIDE SEQUENCE</scope>
    <source>
        <strain evidence="1">CCFEE 5810</strain>
    </source>
</reference>
<proteinExistence type="predicted"/>